<dbReference type="OrthoDB" id="1425941at2"/>
<dbReference type="EMBL" id="CP022957">
    <property type="protein sequence ID" value="ASV31498.1"/>
    <property type="molecule type" value="Genomic_DNA"/>
</dbReference>
<dbReference type="RefSeq" id="WP_094998100.1">
    <property type="nucleotide sequence ID" value="NZ_BMJL01000015.1"/>
</dbReference>
<evidence type="ECO:0000313" key="1">
    <source>
        <dbReference type="EMBL" id="ASV31498.1"/>
    </source>
</evidence>
<dbReference type="Proteomes" id="UP000215244">
    <property type="component" value="Chromosome"/>
</dbReference>
<dbReference type="AlphaFoldDB" id="A0A223V965"/>
<accession>A0A223V965</accession>
<dbReference type="KEGG" id="marb:CJ263_15460"/>
<keyword evidence="2" id="KW-1185">Reference proteome</keyword>
<protein>
    <submittedName>
        <fullName evidence="1">Uncharacterized protein</fullName>
    </submittedName>
</protein>
<proteinExistence type="predicted"/>
<organism evidence="1 2">
    <name type="scientific">Maribacter cobaltidurans</name>
    <dbReference type="NCBI Taxonomy" id="1178778"/>
    <lineage>
        <taxon>Bacteria</taxon>
        <taxon>Pseudomonadati</taxon>
        <taxon>Bacteroidota</taxon>
        <taxon>Flavobacteriia</taxon>
        <taxon>Flavobacteriales</taxon>
        <taxon>Flavobacteriaceae</taxon>
        <taxon>Maribacter</taxon>
    </lineage>
</organism>
<evidence type="ECO:0000313" key="2">
    <source>
        <dbReference type="Proteomes" id="UP000215244"/>
    </source>
</evidence>
<reference evidence="1 2" key="1">
    <citation type="submission" date="2017-08" db="EMBL/GenBank/DDBJ databases">
        <title>The complete genome sequence of Maribacter sp. B1, isolated from deep-sea sediment.</title>
        <authorList>
            <person name="Wu Y.-H."/>
            <person name="Cheng H."/>
            <person name="Xu X.-W."/>
        </authorList>
    </citation>
    <scope>NUCLEOTIDE SEQUENCE [LARGE SCALE GENOMIC DNA]</scope>
    <source>
        <strain evidence="1 2">B1</strain>
    </source>
</reference>
<name>A0A223V965_9FLAO</name>
<sequence>MRILITLSLFISVITFGQENNRIDITNSEQYLVGNWEFVKTLDQNGKEIKKIALDRNTPDGKPITLNANGPDIIIKSDGTYTKIFTPENSDYGVWRIKSPNEIEYEMVIPENSRQGQIIIQTQKFFPDKKWRKDEKGNFLDASTDRIIELTESEMKIEYEKDYILVYKKSAE</sequence>
<gene>
    <name evidence="1" type="ORF">CJ263_15460</name>
</gene>